<sequence>MSHEDIPLVYSIGIEPLWLDVFNLSFEYKYNTESYSTCTLRPILHPAALSAKTNQQEA</sequence>
<accession>M2U9Y1</accession>
<evidence type="ECO:0000313" key="1">
    <source>
        <dbReference type="EMBL" id="EMD95384.1"/>
    </source>
</evidence>
<dbReference type="HOGENOM" id="CLU_2978959_0_0_1"/>
<dbReference type="Proteomes" id="UP000016936">
    <property type="component" value="Unassembled WGS sequence"/>
</dbReference>
<gene>
    <name evidence="1" type="ORF">COCHEDRAFT_1211333</name>
</gene>
<proteinExistence type="predicted"/>
<keyword evidence="2" id="KW-1185">Reference proteome</keyword>
<evidence type="ECO:0000313" key="2">
    <source>
        <dbReference type="Proteomes" id="UP000016936"/>
    </source>
</evidence>
<dbReference type="AlphaFoldDB" id="M2U9Y1"/>
<reference evidence="2" key="2">
    <citation type="journal article" date="2013" name="PLoS Genet.">
        <title>Comparative genome structure, secondary metabolite, and effector coding capacity across Cochliobolus pathogens.</title>
        <authorList>
            <person name="Condon B.J."/>
            <person name="Leng Y."/>
            <person name="Wu D."/>
            <person name="Bushley K.E."/>
            <person name="Ohm R.A."/>
            <person name="Otillar R."/>
            <person name="Martin J."/>
            <person name="Schackwitz W."/>
            <person name="Grimwood J."/>
            <person name="MohdZainudin N."/>
            <person name="Xue C."/>
            <person name="Wang R."/>
            <person name="Manning V.A."/>
            <person name="Dhillon B."/>
            <person name="Tu Z.J."/>
            <person name="Steffenson B.J."/>
            <person name="Salamov A."/>
            <person name="Sun H."/>
            <person name="Lowry S."/>
            <person name="LaButti K."/>
            <person name="Han J."/>
            <person name="Copeland A."/>
            <person name="Lindquist E."/>
            <person name="Barry K."/>
            <person name="Schmutz J."/>
            <person name="Baker S.E."/>
            <person name="Ciuffetti L.M."/>
            <person name="Grigoriev I.V."/>
            <person name="Zhong S."/>
            <person name="Turgeon B.G."/>
        </authorList>
    </citation>
    <scope>NUCLEOTIDE SEQUENCE [LARGE SCALE GENOMIC DNA]</scope>
    <source>
        <strain evidence="2">C5 / ATCC 48332 / race O</strain>
    </source>
</reference>
<organism evidence="1 2">
    <name type="scientific">Cochliobolus heterostrophus (strain C5 / ATCC 48332 / race O)</name>
    <name type="common">Southern corn leaf blight fungus</name>
    <name type="synonym">Bipolaris maydis</name>
    <dbReference type="NCBI Taxonomy" id="701091"/>
    <lineage>
        <taxon>Eukaryota</taxon>
        <taxon>Fungi</taxon>
        <taxon>Dikarya</taxon>
        <taxon>Ascomycota</taxon>
        <taxon>Pezizomycotina</taxon>
        <taxon>Dothideomycetes</taxon>
        <taxon>Pleosporomycetidae</taxon>
        <taxon>Pleosporales</taxon>
        <taxon>Pleosporineae</taxon>
        <taxon>Pleosporaceae</taxon>
        <taxon>Bipolaris</taxon>
    </lineage>
</organism>
<protein>
    <submittedName>
        <fullName evidence="1">Uncharacterized protein</fullName>
    </submittedName>
</protein>
<dbReference type="EMBL" id="KB445571">
    <property type="protein sequence ID" value="EMD95384.1"/>
    <property type="molecule type" value="Genomic_DNA"/>
</dbReference>
<name>M2U9Y1_COCH5</name>
<reference evidence="1 2" key="1">
    <citation type="journal article" date="2012" name="PLoS Pathog.">
        <title>Diverse lifestyles and strategies of plant pathogenesis encoded in the genomes of eighteen Dothideomycetes fungi.</title>
        <authorList>
            <person name="Ohm R.A."/>
            <person name="Feau N."/>
            <person name="Henrissat B."/>
            <person name="Schoch C.L."/>
            <person name="Horwitz B.A."/>
            <person name="Barry K.W."/>
            <person name="Condon B.J."/>
            <person name="Copeland A.C."/>
            <person name="Dhillon B."/>
            <person name="Glaser F."/>
            <person name="Hesse C.N."/>
            <person name="Kosti I."/>
            <person name="LaButti K."/>
            <person name="Lindquist E.A."/>
            <person name="Lucas S."/>
            <person name="Salamov A.A."/>
            <person name="Bradshaw R.E."/>
            <person name="Ciuffetti L."/>
            <person name="Hamelin R.C."/>
            <person name="Kema G.H.J."/>
            <person name="Lawrence C."/>
            <person name="Scott J.A."/>
            <person name="Spatafora J.W."/>
            <person name="Turgeon B.G."/>
            <person name="de Wit P.J.G.M."/>
            <person name="Zhong S."/>
            <person name="Goodwin S.B."/>
            <person name="Grigoriev I.V."/>
        </authorList>
    </citation>
    <scope>NUCLEOTIDE SEQUENCE [LARGE SCALE GENOMIC DNA]</scope>
    <source>
        <strain evidence="2">C5 / ATCC 48332 / race O</strain>
    </source>
</reference>